<gene>
    <name evidence="2" type="ORF">C6I21_04965</name>
</gene>
<organism evidence="2 3">
    <name type="scientific">Alkalicoccus urumqiensis</name>
    <name type="common">Bacillus urumqiensis</name>
    <dbReference type="NCBI Taxonomy" id="1548213"/>
    <lineage>
        <taxon>Bacteria</taxon>
        <taxon>Bacillati</taxon>
        <taxon>Bacillota</taxon>
        <taxon>Bacilli</taxon>
        <taxon>Bacillales</taxon>
        <taxon>Bacillaceae</taxon>
        <taxon>Alkalicoccus</taxon>
    </lineage>
</organism>
<dbReference type="RefSeq" id="WP_105958346.1">
    <property type="nucleotide sequence ID" value="NZ_PVNS01000004.1"/>
</dbReference>
<dbReference type="AlphaFoldDB" id="A0A2P6MIM7"/>
<name>A0A2P6MIM7_ALKUR</name>
<evidence type="ECO:0000313" key="2">
    <source>
        <dbReference type="EMBL" id="PRO66155.1"/>
    </source>
</evidence>
<keyword evidence="3" id="KW-1185">Reference proteome</keyword>
<proteinExistence type="predicted"/>
<dbReference type="EMBL" id="PVNS01000004">
    <property type="protein sequence ID" value="PRO66155.1"/>
    <property type="molecule type" value="Genomic_DNA"/>
</dbReference>
<accession>A0A2P6MIM7</accession>
<evidence type="ECO:0000313" key="3">
    <source>
        <dbReference type="Proteomes" id="UP000243650"/>
    </source>
</evidence>
<evidence type="ECO:0000256" key="1">
    <source>
        <dbReference type="SAM" id="MobiDB-lite"/>
    </source>
</evidence>
<protein>
    <submittedName>
        <fullName evidence="2">Uncharacterized protein</fullName>
    </submittedName>
</protein>
<sequence>MTFLLAAAALLLSTLGVLLIYGVVKRARRAEAQAYRENASPSLAAFFLYGTHPGTRAVPETKEEAREACRMLRELSWSVDDPVMLRRMAVFAELTLTHFLEKEKRSRIRQRRENAESFEHLIQTERSRGSGAPERKKYRAVYTA</sequence>
<reference evidence="2 3" key="1">
    <citation type="submission" date="2018-03" db="EMBL/GenBank/DDBJ databases">
        <title>Bacillus urumqiensis sp. nov., a moderately haloalkaliphilic bacterium isolated from a salt lake.</title>
        <authorList>
            <person name="Zhao B."/>
            <person name="Liao Z."/>
        </authorList>
    </citation>
    <scope>NUCLEOTIDE SEQUENCE [LARGE SCALE GENOMIC DNA]</scope>
    <source>
        <strain evidence="2 3">BZ-SZ-XJ18</strain>
    </source>
</reference>
<dbReference type="Proteomes" id="UP000243650">
    <property type="component" value="Unassembled WGS sequence"/>
</dbReference>
<feature type="region of interest" description="Disordered" evidence="1">
    <location>
        <begin position="122"/>
        <end position="144"/>
    </location>
</feature>
<comment type="caution">
    <text evidence="2">The sequence shown here is derived from an EMBL/GenBank/DDBJ whole genome shotgun (WGS) entry which is preliminary data.</text>
</comment>